<dbReference type="KEGG" id="cva:CVAR_0845"/>
<dbReference type="EMBL" id="CP002917">
    <property type="protein sequence ID" value="AEK36199.1"/>
    <property type="molecule type" value="Genomic_DNA"/>
</dbReference>
<dbReference type="GO" id="GO:0000287">
    <property type="term" value="F:magnesium ion binding"/>
    <property type="evidence" value="ECO:0007669"/>
    <property type="project" value="InterPro"/>
</dbReference>
<dbReference type="eggNOG" id="ENOG5033AQE">
    <property type="taxonomic scope" value="Bacteria"/>
</dbReference>
<dbReference type="AlphaFoldDB" id="G0HB74"/>
<dbReference type="HOGENOM" id="CLU_118954_0_0_11"/>
<proteinExistence type="predicted"/>
<name>G0HB74_CORVD</name>
<dbReference type="RefSeq" id="WP_014009387.1">
    <property type="nucleotide sequence ID" value="NC_015859.1"/>
</dbReference>
<dbReference type="Proteomes" id="UP000006659">
    <property type="component" value="Chromosome"/>
</dbReference>
<evidence type="ECO:0000313" key="2">
    <source>
        <dbReference type="Proteomes" id="UP000006659"/>
    </source>
</evidence>
<dbReference type="GO" id="GO:0006281">
    <property type="term" value="P:DNA repair"/>
    <property type="evidence" value="ECO:0007669"/>
    <property type="project" value="InterPro"/>
</dbReference>
<organism evidence="1 2">
    <name type="scientific">Corynebacterium variabile (strain DSM 44702 / CIP 107183 / JCM 12073 / NCIMB 30131)</name>
    <name type="common">Corynebacterium mooreparkense</name>
    <dbReference type="NCBI Taxonomy" id="858619"/>
    <lineage>
        <taxon>Bacteria</taxon>
        <taxon>Bacillati</taxon>
        <taxon>Actinomycetota</taxon>
        <taxon>Actinomycetes</taxon>
        <taxon>Mycobacteriales</taxon>
        <taxon>Corynebacteriaceae</taxon>
        <taxon>Corynebacterium</taxon>
    </lineage>
</organism>
<dbReference type="GO" id="GO:0006310">
    <property type="term" value="P:DNA recombination"/>
    <property type="evidence" value="ECO:0007669"/>
    <property type="project" value="InterPro"/>
</dbReference>
<dbReference type="SUPFAM" id="SSF103084">
    <property type="entry name" value="Holliday junction resolvase RusA"/>
    <property type="match status" value="1"/>
</dbReference>
<evidence type="ECO:0000313" key="1">
    <source>
        <dbReference type="EMBL" id="AEK36199.1"/>
    </source>
</evidence>
<dbReference type="InterPro" id="IPR036614">
    <property type="entry name" value="RusA-like_sf"/>
</dbReference>
<accession>G0HB74</accession>
<reference evidence="1 2" key="1">
    <citation type="journal article" date="2011" name="BMC Genomics">
        <title>Complete genome sequence of Corynebacterium variabile DSM 44702 isolated from the surface of smear-ripened cheeses and insights into cheese ripening and flavor generation.</title>
        <authorList>
            <person name="Schroeder J."/>
            <person name="Maus I."/>
            <person name="Trost E."/>
            <person name="Tauch A."/>
        </authorList>
    </citation>
    <scope>NUCLEOTIDE SEQUENCE [LARGE SCALE GENOMIC DNA]</scope>
    <source>
        <strain evidence="2">DSM 44702 / JCM 12073 / NCIMB 30131</strain>
    </source>
</reference>
<gene>
    <name evidence="1" type="ordered locus">CVAR_0845</name>
</gene>
<dbReference type="Gene3D" id="3.30.1330.70">
    <property type="entry name" value="Holliday junction resolvase RusA"/>
    <property type="match status" value="1"/>
</dbReference>
<protein>
    <submittedName>
        <fullName evidence="1">Uncharacterized protein</fullName>
    </submittedName>
</protein>
<dbReference type="STRING" id="858619.CVAR_0845"/>
<sequence>MTELTMPLSFTRPPLSMNQRMHWAQKAKITKAIRHEAATRARAMRWGPYQHVTVTLHYRPRDKRRRDADNIVPVLKALCDGLVDAKVVPDDTPDLMTKTMPTIHPAEGPAAMWLTITPGDPK</sequence>